<comment type="caution">
    <text evidence="1">The sequence shown here is derived from an EMBL/GenBank/DDBJ whole genome shotgun (WGS) entry which is preliminary data.</text>
</comment>
<dbReference type="Proteomes" id="UP001162992">
    <property type="component" value="Chromosome 11"/>
</dbReference>
<sequence length="101" mass="12050">MTRIVLMFSAATKSSNDKESSIFIAILQTFLLFSYMYFCCFSAFSDIFPTFFKHFQLFFVVFSTSEDFLLFFIHSGYFSSVFSHFQTFFRYFQWFLGCFLG</sequence>
<name>A0ACC2CAW2_DIPCM</name>
<organism evidence="1 2">
    <name type="scientific">Diphasiastrum complanatum</name>
    <name type="common">Issler's clubmoss</name>
    <name type="synonym">Lycopodium complanatum</name>
    <dbReference type="NCBI Taxonomy" id="34168"/>
    <lineage>
        <taxon>Eukaryota</taxon>
        <taxon>Viridiplantae</taxon>
        <taxon>Streptophyta</taxon>
        <taxon>Embryophyta</taxon>
        <taxon>Tracheophyta</taxon>
        <taxon>Lycopodiopsida</taxon>
        <taxon>Lycopodiales</taxon>
        <taxon>Lycopodiaceae</taxon>
        <taxon>Lycopodioideae</taxon>
        <taxon>Diphasiastrum</taxon>
    </lineage>
</organism>
<proteinExistence type="predicted"/>
<reference evidence="2" key="1">
    <citation type="journal article" date="2024" name="Proc. Natl. Acad. Sci. U.S.A.">
        <title>Extraordinary preservation of gene collinearity over three hundred million years revealed in homosporous lycophytes.</title>
        <authorList>
            <person name="Li C."/>
            <person name="Wickell D."/>
            <person name="Kuo L.Y."/>
            <person name="Chen X."/>
            <person name="Nie B."/>
            <person name="Liao X."/>
            <person name="Peng D."/>
            <person name="Ji J."/>
            <person name="Jenkins J."/>
            <person name="Williams M."/>
            <person name="Shu S."/>
            <person name="Plott C."/>
            <person name="Barry K."/>
            <person name="Rajasekar S."/>
            <person name="Grimwood J."/>
            <person name="Han X."/>
            <person name="Sun S."/>
            <person name="Hou Z."/>
            <person name="He W."/>
            <person name="Dai G."/>
            <person name="Sun C."/>
            <person name="Schmutz J."/>
            <person name="Leebens-Mack J.H."/>
            <person name="Li F.W."/>
            <person name="Wang L."/>
        </authorList>
    </citation>
    <scope>NUCLEOTIDE SEQUENCE [LARGE SCALE GENOMIC DNA]</scope>
    <source>
        <strain evidence="2">cv. PW_Plant_1</strain>
    </source>
</reference>
<accession>A0ACC2CAW2</accession>
<evidence type="ECO:0000313" key="1">
    <source>
        <dbReference type="EMBL" id="KAJ7539033.1"/>
    </source>
</evidence>
<gene>
    <name evidence="1" type="ORF">O6H91_11G074200</name>
</gene>
<dbReference type="EMBL" id="CM055102">
    <property type="protein sequence ID" value="KAJ7539033.1"/>
    <property type="molecule type" value="Genomic_DNA"/>
</dbReference>
<keyword evidence="2" id="KW-1185">Reference proteome</keyword>
<protein>
    <submittedName>
        <fullName evidence="1">Uncharacterized protein</fullName>
    </submittedName>
</protein>
<evidence type="ECO:0000313" key="2">
    <source>
        <dbReference type="Proteomes" id="UP001162992"/>
    </source>
</evidence>